<dbReference type="Gene3D" id="3.20.20.10">
    <property type="entry name" value="Alanine racemase"/>
    <property type="match status" value="1"/>
</dbReference>
<proteinExistence type="predicted"/>
<dbReference type="PANTHER" id="PTHR43727">
    <property type="entry name" value="DIAMINOPIMELATE DECARBOXYLASE"/>
    <property type="match status" value="1"/>
</dbReference>
<dbReference type="Gene3D" id="2.40.37.10">
    <property type="entry name" value="Lyase, Ornithine Decarboxylase, Chain A, domain 1"/>
    <property type="match status" value="1"/>
</dbReference>
<reference evidence="4 5" key="1">
    <citation type="submission" date="2023-07" db="EMBL/GenBank/DDBJ databases">
        <title>Genomic Encyclopedia of Type Strains, Phase IV (KMG-IV): sequencing the most valuable type-strain genomes for metagenomic binning, comparative biology and taxonomic classification.</title>
        <authorList>
            <person name="Goeker M."/>
        </authorList>
    </citation>
    <scope>NUCLEOTIDE SEQUENCE [LARGE SCALE GENOMIC DNA]</scope>
    <source>
        <strain evidence="4 5">DSM 102814</strain>
    </source>
</reference>
<evidence type="ECO:0000313" key="4">
    <source>
        <dbReference type="EMBL" id="MDR6301582.1"/>
    </source>
</evidence>
<evidence type="ECO:0000256" key="2">
    <source>
        <dbReference type="ARBA" id="ARBA00022898"/>
    </source>
</evidence>
<evidence type="ECO:0000313" key="5">
    <source>
        <dbReference type="Proteomes" id="UP001257659"/>
    </source>
</evidence>
<dbReference type="PANTHER" id="PTHR43727:SF2">
    <property type="entry name" value="GROUP IV DECARBOXYLASE"/>
    <property type="match status" value="1"/>
</dbReference>
<sequence>MHNLPKLTPITSKWMHEILAKKGRLENLFNEFGSPLNLHFLPEFDRNISAFKKTLDNFGIKNQLFYARKANKSKSLVDRAHKNGIGVDTASFRELQQCLGLGLPPKNLVLTAAIKNEKLLRFAAKNNVLIILDNEDECKLLQQIAEKLKISVNVGFRISGFIYKNEKLYSRFGFDISEIETFLNQHLGKEKTFKNLHFTGFHFHLDGYSTEQRGEALLQTLAISERIQENGFTTEFIDIGGGILMNYLQSESEWNNFQEELKKAVKNEREEITFNNNGLGFEIVEKKLQGKLATYPYFNTLNKENFLEKILQHTNENDSTVAEILKEKNIELRLEPGRSLLDQVGLTLAKVAFRKKDSKGRNLIGLEMNMSQLQSSSADFLLDPIVVNFEEKPEDKTEVYFVSGYCLERDVVLKRKIEVNQLPEIGDVVAFINTAGYMMHFFETQAHLFELSTNLAIDRNSENNFKIKADEEF</sequence>
<dbReference type="SUPFAM" id="SSF50621">
    <property type="entry name" value="Alanine racemase C-terminal domain-like"/>
    <property type="match status" value="1"/>
</dbReference>
<evidence type="ECO:0000256" key="1">
    <source>
        <dbReference type="ARBA" id="ARBA00001933"/>
    </source>
</evidence>
<keyword evidence="5" id="KW-1185">Reference proteome</keyword>
<gene>
    <name evidence="4" type="ORF">GGR31_002252</name>
</gene>
<dbReference type="InterPro" id="IPR029066">
    <property type="entry name" value="PLP-binding_barrel"/>
</dbReference>
<evidence type="ECO:0000259" key="3">
    <source>
        <dbReference type="Pfam" id="PF02784"/>
    </source>
</evidence>
<dbReference type="Pfam" id="PF02784">
    <property type="entry name" value="Orn_Arg_deC_N"/>
    <property type="match status" value="1"/>
</dbReference>
<feature type="domain" description="Orn/DAP/Arg decarboxylase 2 N-terminal" evidence="3">
    <location>
        <begin position="45"/>
        <end position="268"/>
    </location>
</feature>
<accession>A0ABU1K7H9</accession>
<dbReference type="EC" id="4.1.1.20" evidence="4"/>
<dbReference type="Proteomes" id="UP001257659">
    <property type="component" value="Unassembled WGS sequence"/>
</dbReference>
<keyword evidence="2" id="KW-0663">Pyridoxal phosphate</keyword>
<dbReference type="InterPro" id="IPR022644">
    <property type="entry name" value="De-COase2_N"/>
</dbReference>
<dbReference type="PROSITE" id="PS00878">
    <property type="entry name" value="ODR_DC_2_1"/>
    <property type="match status" value="1"/>
</dbReference>
<dbReference type="InterPro" id="IPR009006">
    <property type="entry name" value="Ala_racemase/Decarboxylase_C"/>
</dbReference>
<dbReference type="GO" id="GO:0008836">
    <property type="term" value="F:diaminopimelate decarboxylase activity"/>
    <property type="evidence" value="ECO:0007669"/>
    <property type="project" value="UniProtKB-EC"/>
</dbReference>
<comment type="caution">
    <text evidence="4">The sequence shown here is derived from an EMBL/GenBank/DDBJ whole genome shotgun (WGS) entry which is preliminary data.</text>
</comment>
<name>A0ABU1K7H9_9FLAO</name>
<dbReference type="EMBL" id="JAVDQA010000007">
    <property type="protein sequence ID" value="MDR6301582.1"/>
    <property type="molecule type" value="Genomic_DNA"/>
</dbReference>
<organism evidence="4 5">
    <name type="scientific">Mesonia maritima</name>
    <dbReference type="NCBI Taxonomy" id="1793873"/>
    <lineage>
        <taxon>Bacteria</taxon>
        <taxon>Pseudomonadati</taxon>
        <taxon>Bacteroidota</taxon>
        <taxon>Flavobacteriia</taxon>
        <taxon>Flavobacteriales</taxon>
        <taxon>Flavobacteriaceae</taxon>
        <taxon>Mesonia</taxon>
    </lineage>
</organism>
<protein>
    <submittedName>
        <fullName evidence="4">Diaminopimelate decarboxylase</fullName>
        <ecNumber evidence="4">4.1.1.20</ecNumber>
    </submittedName>
</protein>
<dbReference type="InterPro" id="IPR022653">
    <property type="entry name" value="De-COase2_pyr-phos_BS"/>
</dbReference>
<dbReference type="SUPFAM" id="SSF51419">
    <property type="entry name" value="PLP-binding barrel"/>
    <property type="match status" value="1"/>
</dbReference>
<comment type="cofactor">
    <cofactor evidence="1">
        <name>pyridoxal 5'-phosphate</name>
        <dbReference type="ChEBI" id="CHEBI:597326"/>
    </cofactor>
</comment>
<keyword evidence="4" id="KW-0456">Lyase</keyword>
<dbReference type="RefSeq" id="WP_309729128.1">
    <property type="nucleotide sequence ID" value="NZ_JAVDQA010000007.1"/>
</dbReference>